<evidence type="ECO:0000313" key="2">
    <source>
        <dbReference type="EMBL" id="TMU55110.1"/>
    </source>
</evidence>
<dbReference type="Gene3D" id="3.10.450.50">
    <property type="match status" value="1"/>
</dbReference>
<dbReference type="EMBL" id="VCNI01000002">
    <property type="protein sequence ID" value="TMU55110.1"/>
    <property type="molecule type" value="Genomic_DNA"/>
</dbReference>
<keyword evidence="3" id="KW-1185">Reference proteome</keyword>
<organism evidence="2 3">
    <name type="scientific">Flagellimonas algicola</name>
    <dbReference type="NCBI Taxonomy" id="2583815"/>
    <lineage>
        <taxon>Bacteria</taxon>
        <taxon>Pseudomonadati</taxon>
        <taxon>Bacteroidota</taxon>
        <taxon>Flavobacteriia</taxon>
        <taxon>Flavobacteriales</taxon>
        <taxon>Flavobacteriaceae</taxon>
        <taxon>Flagellimonas</taxon>
    </lineage>
</organism>
<dbReference type="RefSeq" id="WP_138836931.1">
    <property type="nucleotide sequence ID" value="NZ_VCNI01000002.1"/>
</dbReference>
<proteinExistence type="predicted"/>
<sequence>MEKSNRNIQVVNDYFTAFQNGNTNQVLDSFHEDCLIVSVKEQQRPKEQLHGIYKTKKEAEQFIANILALFNTKSFEVERIVAQDNVVFANGSFSHELKATGKMFVSDWVQLSIIEDNKIKEYRFYEDSAAFVEASKV</sequence>
<reference evidence="2 3" key="1">
    <citation type="submission" date="2019-05" db="EMBL/GenBank/DDBJ databases">
        <title>Flagellimonas sp. AsT0115, sp. nov., isolated from a marine red algae, Asparagopsis taxiformis.</title>
        <authorList>
            <person name="Kim J."/>
            <person name="Jeong S.E."/>
            <person name="Jeon C.O."/>
        </authorList>
    </citation>
    <scope>NUCLEOTIDE SEQUENCE [LARGE SCALE GENOMIC DNA]</scope>
    <source>
        <strain evidence="2 3">AsT0115</strain>
    </source>
</reference>
<dbReference type="InterPro" id="IPR032710">
    <property type="entry name" value="NTF2-like_dom_sf"/>
</dbReference>
<protein>
    <submittedName>
        <fullName evidence="2">Nuclear transport factor 2 family protein</fullName>
    </submittedName>
</protein>
<dbReference type="SUPFAM" id="SSF54427">
    <property type="entry name" value="NTF2-like"/>
    <property type="match status" value="1"/>
</dbReference>
<dbReference type="PANTHER" id="PTHR41252">
    <property type="entry name" value="BLR2505 PROTEIN"/>
    <property type="match status" value="1"/>
</dbReference>
<dbReference type="InterPro" id="IPR037401">
    <property type="entry name" value="SnoaL-like"/>
</dbReference>
<gene>
    <name evidence="2" type="ORF">FGG15_13070</name>
</gene>
<dbReference type="PANTHER" id="PTHR41252:SF1">
    <property type="entry name" value="BLR2505 PROTEIN"/>
    <property type="match status" value="1"/>
</dbReference>
<evidence type="ECO:0000313" key="3">
    <source>
        <dbReference type="Proteomes" id="UP000751614"/>
    </source>
</evidence>
<dbReference type="Pfam" id="PF12680">
    <property type="entry name" value="SnoaL_2"/>
    <property type="match status" value="1"/>
</dbReference>
<feature type="domain" description="SnoaL-like" evidence="1">
    <location>
        <begin position="11"/>
        <end position="122"/>
    </location>
</feature>
<evidence type="ECO:0000259" key="1">
    <source>
        <dbReference type="Pfam" id="PF12680"/>
    </source>
</evidence>
<name>A0ABY2WKD4_9FLAO</name>
<accession>A0ABY2WKD4</accession>
<comment type="caution">
    <text evidence="2">The sequence shown here is derived from an EMBL/GenBank/DDBJ whole genome shotgun (WGS) entry which is preliminary data.</text>
</comment>
<dbReference type="Proteomes" id="UP000751614">
    <property type="component" value="Unassembled WGS sequence"/>
</dbReference>